<dbReference type="SUPFAM" id="SSF56024">
    <property type="entry name" value="Phospholipase D/nuclease"/>
    <property type="match status" value="2"/>
</dbReference>
<keyword evidence="12" id="KW-0234">DNA repair</keyword>
<dbReference type="PANTHER" id="PTHR12415:SF0">
    <property type="entry name" value="TYROSYL-DNA PHOSPHODIESTERASE 1"/>
    <property type="match status" value="1"/>
</dbReference>
<gene>
    <name evidence="20" type="ORF">ANANG_G00022830</name>
</gene>
<evidence type="ECO:0000256" key="4">
    <source>
        <dbReference type="ARBA" id="ARBA00011245"/>
    </source>
</evidence>
<name>A0A9D3MYQ7_ANGAN</name>
<evidence type="ECO:0000313" key="20">
    <source>
        <dbReference type="EMBL" id="KAG5857764.1"/>
    </source>
</evidence>
<dbReference type="PANTHER" id="PTHR12415">
    <property type="entry name" value="TYROSYL-DNA PHOSPHODIESTERASE 1"/>
    <property type="match status" value="1"/>
</dbReference>
<dbReference type="AlphaFoldDB" id="A0A9D3MYQ7"/>
<evidence type="ECO:0000256" key="3">
    <source>
        <dbReference type="ARBA" id="ARBA00010205"/>
    </source>
</evidence>
<dbReference type="GO" id="GO:0017005">
    <property type="term" value="F:3'-tyrosyl-DNA phosphodiesterase activity"/>
    <property type="evidence" value="ECO:0007669"/>
    <property type="project" value="TreeGrafter"/>
</dbReference>
<dbReference type="GO" id="GO:0003697">
    <property type="term" value="F:single-stranded DNA binding"/>
    <property type="evidence" value="ECO:0007669"/>
    <property type="project" value="TreeGrafter"/>
</dbReference>
<evidence type="ECO:0000256" key="8">
    <source>
        <dbReference type="ARBA" id="ARBA00022737"/>
    </source>
</evidence>
<feature type="binding site" evidence="17">
    <location>
        <position position="512"/>
    </location>
    <ligand>
        <name>substrate</name>
    </ligand>
</feature>
<evidence type="ECO:0000256" key="7">
    <source>
        <dbReference type="ARBA" id="ARBA00022722"/>
    </source>
</evidence>
<dbReference type="CDD" id="cd09195">
    <property type="entry name" value="PLDc_mTdp1_2"/>
    <property type="match status" value="1"/>
</dbReference>
<evidence type="ECO:0000256" key="17">
    <source>
        <dbReference type="PIRSR" id="PIRSR610347-2"/>
    </source>
</evidence>
<keyword evidence="9" id="KW-0227">DNA damage</keyword>
<dbReference type="GO" id="GO:0000012">
    <property type="term" value="P:single strand break repair"/>
    <property type="evidence" value="ECO:0007669"/>
    <property type="project" value="UniProtKB-ARBA"/>
</dbReference>
<comment type="subcellular location">
    <subcellularLocation>
        <location evidence="2">Cytoplasm</location>
    </subcellularLocation>
    <subcellularLocation>
        <location evidence="1">Nucleus</location>
    </subcellularLocation>
</comment>
<dbReference type="GO" id="GO:0005737">
    <property type="term" value="C:cytoplasm"/>
    <property type="evidence" value="ECO:0007669"/>
    <property type="project" value="UniProtKB-SubCell"/>
</dbReference>
<evidence type="ECO:0000256" key="2">
    <source>
        <dbReference type="ARBA" id="ARBA00004496"/>
    </source>
</evidence>
<evidence type="ECO:0000256" key="10">
    <source>
        <dbReference type="ARBA" id="ARBA00022801"/>
    </source>
</evidence>
<feature type="binding site" evidence="17">
    <location>
        <position position="281"/>
    </location>
    <ligand>
        <name>substrate</name>
    </ligand>
</feature>
<evidence type="ECO:0000256" key="18">
    <source>
        <dbReference type="PIRSR" id="PIRSR610347-3"/>
    </source>
</evidence>
<comment type="caution">
    <text evidence="20">The sequence shown here is derived from an EMBL/GenBank/DDBJ whole genome shotgun (WGS) entry which is preliminary data.</text>
</comment>
<evidence type="ECO:0000256" key="6">
    <source>
        <dbReference type="ARBA" id="ARBA00022553"/>
    </source>
</evidence>
<feature type="site" description="Interaction with DNA" evidence="18">
    <location>
        <position position="535"/>
    </location>
</feature>
<evidence type="ECO:0000256" key="14">
    <source>
        <dbReference type="ARBA" id="ARBA00054472"/>
    </source>
</evidence>
<evidence type="ECO:0000256" key="5">
    <source>
        <dbReference type="ARBA" id="ARBA00022490"/>
    </source>
</evidence>
<organism evidence="20 21">
    <name type="scientific">Anguilla anguilla</name>
    <name type="common">European freshwater eel</name>
    <name type="synonym">Muraena anguilla</name>
    <dbReference type="NCBI Taxonomy" id="7936"/>
    <lineage>
        <taxon>Eukaryota</taxon>
        <taxon>Metazoa</taxon>
        <taxon>Chordata</taxon>
        <taxon>Craniata</taxon>
        <taxon>Vertebrata</taxon>
        <taxon>Euteleostomi</taxon>
        <taxon>Actinopterygii</taxon>
        <taxon>Neopterygii</taxon>
        <taxon>Teleostei</taxon>
        <taxon>Anguilliformes</taxon>
        <taxon>Anguillidae</taxon>
        <taxon>Anguilla</taxon>
    </lineage>
</organism>
<evidence type="ECO:0000256" key="15">
    <source>
        <dbReference type="ARBA" id="ARBA00073062"/>
    </source>
</evidence>
<accession>A0A9D3MYQ7</accession>
<dbReference type="CDD" id="cd09193">
    <property type="entry name" value="PLDc_mTdp1_1"/>
    <property type="match status" value="1"/>
</dbReference>
<evidence type="ECO:0000256" key="9">
    <source>
        <dbReference type="ARBA" id="ARBA00022763"/>
    </source>
</evidence>
<evidence type="ECO:0000256" key="1">
    <source>
        <dbReference type="ARBA" id="ARBA00004123"/>
    </source>
</evidence>
<protein>
    <recommendedName>
        <fullName evidence="15">Tyrosyl-DNA phosphodiesterase 1</fullName>
    </recommendedName>
</protein>
<evidence type="ECO:0000256" key="16">
    <source>
        <dbReference type="PIRSR" id="PIRSR610347-1"/>
    </source>
</evidence>
<feature type="compositionally biased region" description="Polar residues" evidence="19">
    <location>
        <begin position="43"/>
        <end position="66"/>
    </location>
</feature>
<comment type="similarity">
    <text evidence="3">Belongs to the tyrosyl-DNA phosphodiesterase family.</text>
</comment>
<comment type="subunit">
    <text evidence="4">Monomer.</text>
</comment>
<reference evidence="20" key="1">
    <citation type="submission" date="2021-01" db="EMBL/GenBank/DDBJ databases">
        <title>A chromosome-scale assembly of European eel, Anguilla anguilla.</title>
        <authorList>
            <person name="Henkel C."/>
            <person name="Jong-Raadsen S.A."/>
            <person name="Dufour S."/>
            <person name="Weltzien F.-A."/>
            <person name="Palstra A.P."/>
            <person name="Pelster B."/>
            <person name="Spaink H.P."/>
            <person name="Van Den Thillart G.E."/>
            <person name="Jansen H."/>
            <person name="Zahm M."/>
            <person name="Klopp C."/>
            <person name="Cedric C."/>
            <person name="Louis A."/>
            <person name="Berthelot C."/>
            <person name="Parey E."/>
            <person name="Roest Crollius H."/>
            <person name="Montfort J."/>
            <person name="Robinson-Rechavi M."/>
            <person name="Bucao C."/>
            <person name="Bouchez O."/>
            <person name="Gislard M."/>
            <person name="Lluch J."/>
            <person name="Milhes M."/>
            <person name="Lampietro C."/>
            <person name="Lopez Roques C."/>
            <person name="Donnadieu C."/>
            <person name="Braasch I."/>
            <person name="Desvignes T."/>
            <person name="Postlethwait J."/>
            <person name="Bobe J."/>
            <person name="Guiguen Y."/>
            <person name="Dirks R."/>
        </authorList>
    </citation>
    <scope>NUCLEOTIDE SEQUENCE</scope>
    <source>
        <strain evidence="20">Tag_6206</strain>
        <tissue evidence="20">Liver</tissue>
    </source>
</reference>
<dbReference type="Gene3D" id="3.30.870.10">
    <property type="entry name" value="Endonuclease Chain A"/>
    <property type="match status" value="2"/>
</dbReference>
<keyword evidence="10" id="KW-0378">Hydrolase</keyword>
<dbReference type="GO" id="GO:0005634">
    <property type="term" value="C:nucleus"/>
    <property type="evidence" value="ECO:0007669"/>
    <property type="project" value="UniProtKB-SubCell"/>
</dbReference>
<keyword evidence="8" id="KW-0677">Repeat</keyword>
<dbReference type="InterPro" id="IPR010347">
    <property type="entry name" value="Tdp1"/>
</dbReference>
<evidence type="ECO:0000313" key="21">
    <source>
        <dbReference type="Proteomes" id="UP001044222"/>
    </source>
</evidence>
<keyword evidence="13" id="KW-0539">Nucleus</keyword>
<evidence type="ECO:0000256" key="12">
    <source>
        <dbReference type="ARBA" id="ARBA00023204"/>
    </source>
</evidence>
<comment type="function">
    <text evidence="14">DNA repair enzyme that can remove a variety of covalent adducts from DNA through hydrolysis of a 3'-phosphodiester bond, giving rise to DNA with a free 3' phosphate. Catalyzes the hydrolysis of dead-end complexes between DNA and the topoisomerase I active site tyrosine residue. Hydrolyzes 3'-phosphoglycolates on protruding 3' ends on DNA double-strand breaks due to DNA damage by radiation and free radicals. Acts on blunt-ended double-strand DNA breaks and on single-stranded DNA. Has low 3'exonuclease activity and can remove a single nucleoside from the 3'end of DNA and RNA molecules with 3'hydroxyl groups. Has no exonuclease activity towards DNA or RNA with a 3'phosphate.</text>
</comment>
<keyword evidence="21" id="KW-1185">Reference proteome</keyword>
<feature type="active site" description="Nucleophile" evidence="16">
    <location>
        <position position="279"/>
    </location>
</feature>
<evidence type="ECO:0000256" key="11">
    <source>
        <dbReference type="ARBA" id="ARBA00022839"/>
    </source>
</evidence>
<dbReference type="Pfam" id="PF06087">
    <property type="entry name" value="Tyr-DNA_phospho"/>
    <property type="match status" value="1"/>
</dbReference>
<feature type="compositionally biased region" description="Basic residues" evidence="19">
    <location>
        <begin position="135"/>
        <end position="145"/>
    </location>
</feature>
<keyword evidence="5" id="KW-0963">Cytoplasm</keyword>
<keyword evidence="7" id="KW-0540">Nuclease</keyword>
<feature type="active site" description="Proton donor/acceptor" evidence="16">
    <location>
        <position position="510"/>
    </location>
</feature>
<keyword evidence="11" id="KW-0269">Exonuclease</keyword>
<dbReference type="GO" id="GO:0004527">
    <property type="term" value="F:exonuclease activity"/>
    <property type="evidence" value="ECO:0007669"/>
    <property type="project" value="UniProtKB-KW"/>
</dbReference>
<feature type="region of interest" description="Disordered" evidence="19">
    <location>
        <begin position="1"/>
        <end position="159"/>
    </location>
</feature>
<dbReference type="FunFam" id="3.30.870.10:FF:000012">
    <property type="entry name" value="Tyrosyl-DNA phosphodiesterase 1"/>
    <property type="match status" value="1"/>
</dbReference>
<dbReference type="Proteomes" id="UP001044222">
    <property type="component" value="Unassembled WGS sequence"/>
</dbReference>
<dbReference type="EMBL" id="JAFIRN010000001">
    <property type="protein sequence ID" value="KAG5857764.1"/>
    <property type="molecule type" value="Genomic_DNA"/>
</dbReference>
<dbReference type="FunFam" id="3.30.870.10:FF:000020">
    <property type="entry name" value="Tyrosyl-DNA phosphodiesterase 1"/>
    <property type="match status" value="1"/>
</dbReference>
<evidence type="ECO:0000256" key="13">
    <source>
        <dbReference type="ARBA" id="ARBA00023242"/>
    </source>
</evidence>
<keyword evidence="6" id="KW-0597">Phosphoprotein</keyword>
<sequence length="624" mass="70739">MSQESQHGKWTMSSSDDEEDAPPVVSKPTEQLSAREPADTEGGSKNTHAFFRTSQKSDPIPNTNIKVESRSSSISSKAIGSEARQAAHSNQQNPVKFETKVPSPAVKRKKETEESGWALSSSDDESPDSVSGSQMKRRSPSPKRKKVEDKQPPSPHGTSYYKEEAEEFFETSLPPSESTFRFYLTKVTGIEKKYNTGALHIKEILSPLFGTLKESVQFNYCFDIPWMVQQYPPEFRDKPVMIVHGEKRESKARLIQQAQPYGHIRFCQAKLDIAFGTHHTKMMLLWYEEGFRVVILTSNLIRADWYQKTQGLWLSPLYPRLPEGSPGSAGESPTNFKRDLIEYLEAYRAPELAEWIERIKEHDLSETRVYLIGSAPGRYQGTDMERWGHLRLRKLLRENTRPILGEESWPIIGQFSSIGSMGIDKTKWLAMEFQQTLATLGSAKKSSAGSETTMHLVYPTVDNVRTSLEGYPAGGSLPYSIQTAQRQLWLHSYFHRWSSESSGRSHAMPHIKTYMRTSPDFTELAWFLVTSANLSKAAWGALEKNNTQIMVRSYELGVLYLPSAFNMTKFTIQKNPFPVTGSSSSFPVPLDLPPQRYSSKDQPWIWNIPYTQAPDTHGNVWVPS</sequence>
<proteinExistence type="inferred from homology"/>
<evidence type="ECO:0000256" key="19">
    <source>
        <dbReference type="SAM" id="MobiDB-lite"/>
    </source>
</evidence>
<dbReference type="GO" id="GO:0003690">
    <property type="term" value="F:double-stranded DNA binding"/>
    <property type="evidence" value="ECO:0007669"/>
    <property type="project" value="TreeGrafter"/>
</dbReference>